<keyword evidence="4 7" id="KW-0418">Kinase</keyword>
<evidence type="ECO:0000259" key="9">
    <source>
        <dbReference type="Pfam" id="PF02782"/>
    </source>
</evidence>
<dbReference type="PROSITE" id="PS00445">
    <property type="entry name" value="FGGY_KINASES_2"/>
    <property type="match status" value="1"/>
</dbReference>
<keyword evidence="2 7" id="KW-0808">Transferase</keyword>
<dbReference type="InterPro" id="IPR000577">
    <property type="entry name" value="Carb_kinase_FGGY"/>
</dbReference>
<feature type="domain" description="Carbohydrate kinase FGGY N-terminal" evidence="8">
    <location>
        <begin position="6"/>
        <end position="251"/>
    </location>
</feature>
<evidence type="ECO:0000256" key="1">
    <source>
        <dbReference type="ARBA" id="ARBA00009156"/>
    </source>
</evidence>
<dbReference type="SUPFAM" id="SSF53067">
    <property type="entry name" value="Actin-like ATPase domain"/>
    <property type="match status" value="2"/>
</dbReference>
<dbReference type="Proteomes" id="UP000646579">
    <property type="component" value="Unassembled WGS sequence"/>
</dbReference>
<protein>
    <recommendedName>
        <fullName evidence="6">ATP:glycerol 3-phosphotransferase</fullName>
    </recommendedName>
</protein>
<evidence type="ECO:0000256" key="6">
    <source>
        <dbReference type="ARBA" id="ARBA00043149"/>
    </source>
</evidence>
<name>A0A918S5A3_9HYPH</name>
<dbReference type="PIRSF" id="PIRSF000538">
    <property type="entry name" value="GlpK"/>
    <property type="match status" value="1"/>
</dbReference>
<dbReference type="EMBL" id="BMZE01000002">
    <property type="protein sequence ID" value="GHA22067.1"/>
    <property type="molecule type" value="Genomic_DNA"/>
</dbReference>
<dbReference type="AlphaFoldDB" id="A0A918S5A3"/>
<dbReference type="CDD" id="cd07769">
    <property type="entry name" value="ASKHA_NBD_FGGY_GK"/>
    <property type="match status" value="1"/>
</dbReference>
<dbReference type="Gene3D" id="3.30.420.40">
    <property type="match status" value="2"/>
</dbReference>
<dbReference type="InterPro" id="IPR018485">
    <property type="entry name" value="FGGY_C"/>
</dbReference>
<reference evidence="10" key="2">
    <citation type="submission" date="2020-09" db="EMBL/GenBank/DDBJ databases">
        <authorList>
            <person name="Sun Q."/>
            <person name="Kim S."/>
        </authorList>
    </citation>
    <scope>NUCLEOTIDE SEQUENCE</scope>
    <source>
        <strain evidence="10">KCTC 32437</strain>
    </source>
</reference>
<dbReference type="GO" id="GO:0004370">
    <property type="term" value="F:glycerol kinase activity"/>
    <property type="evidence" value="ECO:0007669"/>
    <property type="project" value="TreeGrafter"/>
</dbReference>
<dbReference type="Pfam" id="PF02782">
    <property type="entry name" value="FGGY_C"/>
    <property type="match status" value="1"/>
</dbReference>
<evidence type="ECO:0000313" key="10">
    <source>
        <dbReference type="EMBL" id="GHA22067.1"/>
    </source>
</evidence>
<dbReference type="GO" id="GO:0005829">
    <property type="term" value="C:cytosol"/>
    <property type="evidence" value="ECO:0007669"/>
    <property type="project" value="TreeGrafter"/>
</dbReference>
<proteinExistence type="inferred from homology"/>
<dbReference type="GO" id="GO:0005524">
    <property type="term" value="F:ATP binding"/>
    <property type="evidence" value="ECO:0007669"/>
    <property type="project" value="UniProtKB-KW"/>
</dbReference>
<dbReference type="PANTHER" id="PTHR10196">
    <property type="entry name" value="SUGAR KINASE"/>
    <property type="match status" value="1"/>
</dbReference>
<accession>A0A918S5A3</accession>
<dbReference type="NCBIfam" id="NF000756">
    <property type="entry name" value="PRK00047.1"/>
    <property type="match status" value="1"/>
</dbReference>
<keyword evidence="3" id="KW-0547">Nucleotide-binding</keyword>
<organism evidence="10 11">
    <name type="scientific">Devosia pacifica</name>
    <dbReference type="NCBI Taxonomy" id="1335967"/>
    <lineage>
        <taxon>Bacteria</taxon>
        <taxon>Pseudomonadati</taxon>
        <taxon>Pseudomonadota</taxon>
        <taxon>Alphaproteobacteria</taxon>
        <taxon>Hyphomicrobiales</taxon>
        <taxon>Devosiaceae</taxon>
        <taxon>Devosia</taxon>
    </lineage>
</organism>
<evidence type="ECO:0000256" key="2">
    <source>
        <dbReference type="ARBA" id="ARBA00022679"/>
    </source>
</evidence>
<comment type="caution">
    <text evidence="10">The sequence shown here is derived from an EMBL/GenBank/DDBJ whole genome shotgun (WGS) entry which is preliminary data.</text>
</comment>
<comment type="similarity">
    <text evidence="1 7">Belongs to the FGGY kinase family.</text>
</comment>
<reference evidence="10" key="1">
    <citation type="journal article" date="2014" name="Int. J. Syst. Evol. Microbiol.">
        <title>Complete genome sequence of Corynebacterium casei LMG S-19264T (=DSM 44701T), isolated from a smear-ripened cheese.</title>
        <authorList>
            <consortium name="US DOE Joint Genome Institute (JGI-PGF)"/>
            <person name="Walter F."/>
            <person name="Albersmeier A."/>
            <person name="Kalinowski J."/>
            <person name="Ruckert C."/>
        </authorList>
    </citation>
    <scope>NUCLEOTIDE SEQUENCE</scope>
    <source>
        <strain evidence="10">KCTC 32437</strain>
    </source>
</reference>
<evidence type="ECO:0000256" key="3">
    <source>
        <dbReference type="ARBA" id="ARBA00022741"/>
    </source>
</evidence>
<dbReference type="PANTHER" id="PTHR10196:SF69">
    <property type="entry name" value="GLYCEROL KINASE"/>
    <property type="match status" value="1"/>
</dbReference>
<evidence type="ECO:0000259" key="8">
    <source>
        <dbReference type="Pfam" id="PF00370"/>
    </source>
</evidence>
<dbReference type="RefSeq" id="WP_189425212.1">
    <property type="nucleotide sequence ID" value="NZ_BMZE01000002.1"/>
</dbReference>
<dbReference type="GO" id="GO:0019563">
    <property type="term" value="P:glycerol catabolic process"/>
    <property type="evidence" value="ECO:0007669"/>
    <property type="project" value="TreeGrafter"/>
</dbReference>
<dbReference type="InterPro" id="IPR018483">
    <property type="entry name" value="Carb_kinase_FGGY_CS"/>
</dbReference>
<keyword evidence="5" id="KW-0067">ATP-binding</keyword>
<keyword evidence="11" id="KW-1185">Reference proteome</keyword>
<dbReference type="InterPro" id="IPR043129">
    <property type="entry name" value="ATPase_NBD"/>
</dbReference>
<evidence type="ECO:0000256" key="5">
    <source>
        <dbReference type="ARBA" id="ARBA00022840"/>
    </source>
</evidence>
<evidence type="ECO:0000256" key="4">
    <source>
        <dbReference type="ARBA" id="ARBA00022777"/>
    </source>
</evidence>
<dbReference type="InterPro" id="IPR018484">
    <property type="entry name" value="FGGY_N"/>
</dbReference>
<dbReference type="Pfam" id="PF00370">
    <property type="entry name" value="FGGY_N"/>
    <property type="match status" value="1"/>
</dbReference>
<sequence length="499" mass="52046">MTSELILAIDQGTTNTKALLVDAAGQIRHQASVPNLVNYPQPGWAEQSATALFDGVRQVIAKVLDSAGGATIAGIGISNQRESVLVWNAQTGSPIGPVVVWQCRRSAPKCDALRASGHEDLIAAKTGLALDPLFPAAKIAWLLDNIPGAREQAERGDLRAGTVDSWLLWNLTGGTTHATDHSNAARTQLFNTETLSWDEELCALFEVPVAMLPEVKASETRFGVTAEGATALPAGTPVLAMIGDSHAALFGHGARQPGAVKATYGTGTSLMALTPSRLHSRNGISSTIAWSQKDTIQYALEGNISVSGQAAAFIAELLGLENAAALTALARTVPDSNGVAFVPALVGLGAPYWRSDARGTVTGMSLGTKPAHMARAALEAIAFQVADVYSAMQADMDSELGELRADGGASRNDLLMQFQADILSRPVAAAAAPEVSALGAAALAFSSLGHDLPAVAAAKHFTPQIKASFAQQHRQRWQIAVAQTLAGHPQEHETSGGNQ</sequence>
<evidence type="ECO:0000256" key="7">
    <source>
        <dbReference type="RuleBase" id="RU003733"/>
    </source>
</evidence>
<feature type="domain" description="Carbohydrate kinase FGGY C-terminal" evidence="9">
    <location>
        <begin position="261"/>
        <end position="446"/>
    </location>
</feature>
<gene>
    <name evidence="10" type="ORF">GCM10007989_16790</name>
</gene>
<evidence type="ECO:0000313" key="11">
    <source>
        <dbReference type="Proteomes" id="UP000646579"/>
    </source>
</evidence>